<keyword evidence="3" id="KW-1185">Reference proteome</keyword>
<feature type="region of interest" description="Disordered" evidence="1">
    <location>
        <begin position="16"/>
        <end position="69"/>
    </location>
</feature>
<gene>
    <name evidence="2" type="ORF">E2C01_041359</name>
</gene>
<proteinExistence type="predicted"/>
<dbReference type="EMBL" id="VSRR010007830">
    <property type="protein sequence ID" value="MPC47609.1"/>
    <property type="molecule type" value="Genomic_DNA"/>
</dbReference>
<comment type="caution">
    <text evidence="2">The sequence shown here is derived from an EMBL/GenBank/DDBJ whole genome shotgun (WGS) entry which is preliminary data.</text>
</comment>
<protein>
    <submittedName>
        <fullName evidence="2">Uncharacterized protein</fullName>
    </submittedName>
</protein>
<evidence type="ECO:0000313" key="2">
    <source>
        <dbReference type="EMBL" id="MPC47609.1"/>
    </source>
</evidence>
<accession>A0A5B7FQR7</accession>
<feature type="compositionally biased region" description="Basic and acidic residues" evidence="1">
    <location>
        <begin position="16"/>
        <end position="32"/>
    </location>
</feature>
<evidence type="ECO:0000313" key="3">
    <source>
        <dbReference type="Proteomes" id="UP000324222"/>
    </source>
</evidence>
<reference evidence="2 3" key="1">
    <citation type="submission" date="2019-05" db="EMBL/GenBank/DDBJ databases">
        <title>Another draft genome of Portunus trituberculatus and its Hox gene families provides insights of decapod evolution.</title>
        <authorList>
            <person name="Jeong J.-H."/>
            <person name="Song I."/>
            <person name="Kim S."/>
            <person name="Choi T."/>
            <person name="Kim D."/>
            <person name="Ryu S."/>
            <person name="Kim W."/>
        </authorList>
    </citation>
    <scope>NUCLEOTIDE SEQUENCE [LARGE SCALE GENOMIC DNA]</scope>
    <source>
        <tissue evidence="2">Muscle</tissue>
    </source>
</reference>
<sequence length="127" mass="14371">MAVCFSADIQHITETHYNENDKHSTSQRERRQGRGAVSARRQGAGRRWQRDPLALSASAHRVSHPPPRQMRHAVGCSILFITRTRGETTMHISSSLPPPAAGLPNARLNQYSQSFRDGRVSRFWVVR</sequence>
<name>A0A5B7FQR7_PORTR</name>
<dbReference type="AlphaFoldDB" id="A0A5B7FQR7"/>
<dbReference type="Proteomes" id="UP000324222">
    <property type="component" value="Unassembled WGS sequence"/>
</dbReference>
<evidence type="ECO:0000256" key="1">
    <source>
        <dbReference type="SAM" id="MobiDB-lite"/>
    </source>
</evidence>
<organism evidence="2 3">
    <name type="scientific">Portunus trituberculatus</name>
    <name type="common">Swimming crab</name>
    <name type="synonym">Neptunus trituberculatus</name>
    <dbReference type="NCBI Taxonomy" id="210409"/>
    <lineage>
        <taxon>Eukaryota</taxon>
        <taxon>Metazoa</taxon>
        <taxon>Ecdysozoa</taxon>
        <taxon>Arthropoda</taxon>
        <taxon>Crustacea</taxon>
        <taxon>Multicrustacea</taxon>
        <taxon>Malacostraca</taxon>
        <taxon>Eumalacostraca</taxon>
        <taxon>Eucarida</taxon>
        <taxon>Decapoda</taxon>
        <taxon>Pleocyemata</taxon>
        <taxon>Brachyura</taxon>
        <taxon>Eubrachyura</taxon>
        <taxon>Portunoidea</taxon>
        <taxon>Portunidae</taxon>
        <taxon>Portuninae</taxon>
        <taxon>Portunus</taxon>
    </lineage>
</organism>